<keyword evidence="8" id="KW-0503">Monooxygenase</keyword>
<reference evidence="10" key="1">
    <citation type="submission" date="2022-03" db="EMBL/GenBank/DDBJ databases">
        <title>A functionally conserved STORR gene fusion in Papaver species that diverged 16.8 million years ago.</title>
        <authorList>
            <person name="Catania T."/>
        </authorList>
    </citation>
    <scope>NUCLEOTIDE SEQUENCE</scope>
    <source>
        <strain evidence="10">S-191538</strain>
    </source>
</reference>
<evidence type="ECO:0000313" key="10">
    <source>
        <dbReference type="EMBL" id="MCL7027536.1"/>
    </source>
</evidence>
<evidence type="ECO:0000256" key="6">
    <source>
        <dbReference type="ARBA" id="ARBA00023002"/>
    </source>
</evidence>
<dbReference type="GO" id="GO:0016020">
    <property type="term" value="C:membrane"/>
    <property type="evidence" value="ECO:0007669"/>
    <property type="project" value="UniProtKB-SubCell"/>
</dbReference>
<gene>
    <name evidence="10" type="ORF">MKW94_003030</name>
</gene>
<evidence type="ECO:0000256" key="3">
    <source>
        <dbReference type="ARBA" id="ARBA00010617"/>
    </source>
</evidence>
<dbReference type="PANTHER" id="PTHR47943">
    <property type="entry name" value="CYTOCHROME P450 93A3-LIKE"/>
    <property type="match status" value="1"/>
</dbReference>
<keyword evidence="7" id="KW-0408">Iron</keyword>
<dbReference type="GO" id="GO:0005506">
    <property type="term" value="F:iron ion binding"/>
    <property type="evidence" value="ECO:0007669"/>
    <property type="project" value="InterPro"/>
</dbReference>
<feature type="non-terminal residue" evidence="10">
    <location>
        <position position="148"/>
    </location>
</feature>
<evidence type="ECO:0008006" key="12">
    <source>
        <dbReference type="Google" id="ProtNLM"/>
    </source>
</evidence>
<dbReference type="GO" id="GO:0004497">
    <property type="term" value="F:monooxygenase activity"/>
    <property type="evidence" value="ECO:0007669"/>
    <property type="project" value="UniProtKB-KW"/>
</dbReference>
<keyword evidence="11" id="KW-1185">Reference proteome</keyword>
<evidence type="ECO:0000256" key="1">
    <source>
        <dbReference type="ARBA" id="ARBA00001971"/>
    </source>
</evidence>
<dbReference type="InterPro" id="IPR001128">
    <property type="entry name" value="Cyt_P450"/>
</dbReference>
<comment type="similarity">
    <text evidence="3">Belongs to the cytochrome P450 family.</text>
</comment>
<evidence type="ECO:0000256" key="7">
    <source>
        <dbReference type="ARBA" id="ARBA00023004"/>
    </source>
</evidence>
<evidence type="ECO:0000256" key="2">
    <source>
        <dbReference type="ARBA" id="ARBA00004370"/>
    </source>
</evidence>
<proteinExistence type="inferred from homology"/>
<comment type="cofactor">
    <cofactor evidence="1">
        <name>heme</name>
        <dbReference type="ChEBI" id="CHEBI:30413"/>
    </cofactor>
</comment>
<dbReference type="EMBL" id="JAJJMA010069312">
    <property type="protein sequence ID" value="MCL7027536.1"/>
    <property type="molecule type" value="Genomic_DNA"/>
</dbReference>
<dbReference type="InterPro" id="IPR036396">
    <property type="entry name" value="Cyt_P450_sf"/>
</dbReference>
<evidence type="ECO:0000313" key="11">
    <source>
        <dbReference type="Proteomes" id="UP001177140"/>
    </source>
</evidence>
<keyword evidence="9" id="KW-0472">Membrane</keyword>
<dbReference type="AlphaFoldDB" id="A0AA41S297"/>
<dbReference type="PANTHER" id="PTHR47943:SF2">
    <property type="entry name" value="CYTOCHROME P450"/>
    <property type="match status" value="1"/>
</dbReference>
<keyword evidence="5" id="KW-0479">Metal-binding</keyword>
<dbReference type="SUPFAM" id="SSF48264">
    <property type="entry name" value="Cytochrome P450"/>
    <property type="match status" value="1"/>
</dbReference>
<protein>
    <recommendedName>
        <fullName evidence="12">Cytochrome P450</fullName>
    </recommendedName>
</protein>
<evidence type="ECO:0000256" key="8">
    <source>
        <dbReference type="ARBA" id="ARBA00023033"/>
    </source>
</evidence>
<accession>A0AA41S297</accession>
<keyword evidence="6" id="KW-0560">Oxidoreductase</keyword>
<dbReference type="Gene3D" id="1.10.630.10">
    <property type="entry name" value="Cytochrome P450"/>
    <property type="match status" value="1"/>
</dbReference>
<comment type="caution">
    <text evidence="10">The sequence shown here is derived from an EMBL/GenBank/DDBJ whole genome shotgun (WGS) entry which is preliminary data.</text>
</comment>
<evidence type="ECO:0000256" key="9">
    <source>
        <dbReference type="ARBA" id="ARBA00023136"/>
    </source>
</evidence>
<evidence type="ECO:0000256" key="4">
    <source>
        <dbReference type="ARBA" id="ARBA00022617"/>
    </source>
</evidence>
<name>A0AA41S297_PAPNU</name>
<comment type="subcellular location">
    <subcellularLocation>
        <location evidence="2">Membrane</location>
    </subcellularLocation>
</comment>
<dbReference type="Pfam" id="PF00067">
    <property type="entry name" value="p450"/>
    <property type="match status" value="1"/>
</dbReference>
<sequence>MRRSEISLLIRSLKDAANLHEVVDVTSKVFALNKDMSCLMVFGKKRVESEDAKKSFHEVVQEGMKLAAVPNLAEYIPFIGAFDVQGIVKRMKAVSKVYDEMLDKVIDEHVEVFDKDNLKDFTDVLLDYMGTNDTEFSIDRSNIKAIAL</sequence>
<dbReference type="GO" id="GO:0016705">
    <property type="term" value="F:oxidoreductase activity, acting on paired donors, with incorporation or reduction of molecular oxygen"/>
    <property type="evidence" value="ECO:0007669"/>
    <property type="project" value="InterPro"/>
</dbReference>
<organism evidence="10 11">
    <name type="scientific">Papaver nudicaule</name>
    <name type="common">Iceland poppy</name>
    <dbReference type="NCBI Taxonomy" id="74823"/>
    <lineage>
        <taxon>Eukaryota</taxon>
        <taxon>Viridiplantae</taxon>
        <taxon>Streptophyta</taxon>
        <taxon>Embryophyta</taxon>
        <taxon>Tracheophyta</taxon>
        <taxon>Spermatophyta</taxon>
        <taxon>Magnoliopsida</taxon>
        <taxon>Ranunculales</taxon>
        <taxon>Papaveraceae</taxon>
        <taxon>Papaveroideae</taxon>
        <taxon>Papaver</taxon>
    </lineage>
</organism>
<evidence type="ECO:0000256" key="5">
    <source>
        <dbReference type="ARBA" id="ARBA00022723"/>
    </source>
</evidence>
<dbReference type="GO" id="GO:0033075">
    <property type="term" value="P:isoquinoline alkaloid biosynthetic process"/>
    <property type="evidence" value="ECO:0007669"/>
    <property type="project" value="UniProtKB-ARBA"/>
</dbReference>
<keyword evidence="4" id="KW-0349">Heme</keyword>
<dbReference type="GO" id="GO:0020037">
    <property type="term" value="F:heme binding"/>
    <property type="evidence" value="ECO:0007669"/>
    <property type="project" value="InterPro"/>
</dbReference>
<dbReference type="Proteomes" id="UP001177140">
    <property type="component" value="Unassembled WGS sequence"/>
</dbReference>